<sequence>MTASFSASIILERSMQQLVKFVFLSFLLALALTHTSKLLWLNIPLALLVVFGLHWLSSLVDIRAKHNSSHSFKRRFNRFSEDSSPGSPHYVPPVPPAPSSKSGDKWREQVGSPLVEHAWETLCGSIVQEFVYDAWYSSLTPDREFPREIRRILNTAFGELADRARQTDVRKMLLGDISALLMDQILLYRDTRESILAGVDEKAWRHMLPAAREKALQAEMKAESNLHPALYPPSEDGSAILGHYKVVRHIAEGMVAFLLERHDHAKPIMRSVARELLSSCVLRSIMTFFCPYTVNKIILSLLKEKVSKQPLGAEDLAAAATVAVGAEVAPKPSENFEKRVRQSAALEDHVVSSSKPVLQGGHGHAPTEKSSKDIPTEFPSATSEPAPSSRAASRPPSRGPSPTRKERKERKQWSPGKPDKFRAPPNPFPSHKKMASADPLAAALAERMESSNGASASGHDRSGSEASDDWEEVTEARRTKGKGEKPMSGLKHVRSATTDLSGSNHQFNFMQDGLQDSAEDRSQRSQSSDGGPPEQCGGADLHSSSGTGGVGFRARGDDGPQRYCFMGRPHARIVTAELKAESNRDVVIYKIRVGDDTGEWTVSRRFRNFETLHRALRDLPSYHLRLPAKRIFSQQQSVEFVEERRQQLNGFLQSLLAIPPVATCREVWEFLSAWSELYGITADAGFLRAVGAKIQGANNSVRRAMGDIVEEMDTHRRKSFALLARKGADGRCELDEGEPPPAPPRASRSFSKDLSKLRSFRPGSKRQGLVSNPTYPGTEKAQANGGAKVVRIAGAANDLSGAGVRHAQGARDILQGRQAPAGISLTADPGSDSAASTPSDSAPGASLLQAQASHSSKASALHSTAGATPNETPLSATPASSRGVSPSRLSMADPLGAGALQPPPQAQRVSDGSSSAEAADQAAAADGFGQCSSRSSALRDDVTPGLVRASSWEEPGALPEPAQPPLRAAMSLTAPSSSPKKRSHRAPSHRADSGHISFGGIVQSPSVATVAANIEAVGAPLALKAPDLLPREDADMADWEEAAGISAPLYEIVDTVFELQSRGFFRRQVFGAARQMLSLVAGGAIDEWLLSNLRTLRQEHALARGLAHLQAQLWPGGTWFQSLPEYQRNVSAKQQDRWVMTIERFLMPDPNPPIDEEEIREAVWELLFSRAPPALVRVVGKQVYHSGMTDLFEMLQSRTFVQQFGYGLLKVLLVNLFPELKLLFKKIERGALEQTSSSSKAAPKPGGGQAGSGSKTASKAAAKAAASAANPRADPPILNPPVPPNGMKRGAKKGAPAI</sequence>
<dbReference type="InterPro" id="IPR003114">
    <property type="entry name" value="Phox_assoc"/>
</dbReference>
<evidence type="ECO:0000313" key="6">
    <source>
        <dbReference type="EMBL" id="CAK0784743.1"/>
    </source>
</evidence>
<dbReference type="PROSITE" id="PS50195">
    <property type="entry name" value="PX"/>
    <property type="match status" value="1"/>
</dbReference>
<evidence type="ECO:0000313" key="7">
    <source>
        <dbReference type="Proteomes" id="UP001314263"/>
    </source>
</evidence>
<dbReference type="SUPFAM" id="SSF64268">
    <property type="entry name" value="PX domain"/>
    <property type="match status" value="1"/>
</dbReference>
<dbReference type="GO" id="GO:0005768">
    <property type="term" value="C:endosome"/>
    <property type="evidence" value="ECO:0007669"/>
    <property type="project" value="UniProtKB-ARBA"/>
</dbReference>
<feature type="region of interest" description="Disordered" evidence="3">
    <location>
        <begin position="822"/>
        <end position="942"/>
    </location>
</feature>
<dbReference type="Proteomes" id="UP001314263">
    <property type="component" value="Unassembled WGS sequence"/>
</dbReference>
<reference evidence="6 7" key="1">
    <citation type="submission" date="2023-10" db="EMBL/GenBank/DDBJ databases">
        <authorList>
            <person name="Maclean D."/>
            <person name="Macfadyen A."/>
        </authorList>
    </citation>
    <scope>NUCLEOTIDE SEQUENCE [LARGE SCALE GENOMIC DNA]</scope>
</reference>
<feature type="region of interest" description="Disordered" evidence="3">
    <location>
        <begin position="515"/>
        <end position="560"/>
    </location>
</feature>
<protein>
    <submittedName>
        <fullName evidence="6">Uncharacterized protein</fullName>
    </submittedName>
</protein>
<dbReference type="Pfam" id="PF00787">
    <property type="entry name" value="PX"/>
    <property type="match status" value="1"/>
</dbReference>
<keyword evidence="2" id="KW-0963">Cytoplasm</keyword>
<accession>A0AAV1IBN1</accession>
<dbReference type="PROSITE" id="PS51207">
    <property type="entry name" value="PXA"/>
    <property type="match status" value="1"/>
</dbReference>
<dbReference type="PANTHER" id="PTHR22999">
    <property type="entry name" value="PX SERINE/THREONINE KINASE PXK"/>
    <property type="match status" value="1"/>
</dbReference>
<feature type="region of interest" description="Disordered" evidence="3">
    <location>
        <begin position="347"/>
        <end position="491"/>
    </location>
</feature>
<evidence type="ECO:0000259" key="5">
    <source>
        <dbReference type="PROSITE" id="PS51207"/>
    </source>
</evidence>
<dbReference type="Pfam" id="PF02194">
    <property type="entry name" value="PXA"/>
    <property type="match status" value="1"/>
</dbReference>
<feature type="compositionally biased region" description="Basic and acidic residues" evidence="3">
    <location>
        <begin position="365"/>
        <end position="375"/>
    </location>
</feature>
<feature type="domain" description="PXA" evidence="5">
    <location>
        <begin position="112"/>
        <end position="306"/>
    </location>
</feature>
<dbReference type="Pfam" id="PF08628">
    <property type="entry name" value="Nexin_C"/>
    <property type="match status" value="1"/>
</dbReference>
<dbReference type="SMART" id="SM00313">
    <property type="entry name" value="PXA"/>
    <property type="match status" value="1"/>
</dbReference>
<feature type="compositionally biased region" description="Low complexity" evidence="3">
    <location>
        <begin position="1252"/>
        <end position="1272"/>
    </location>
</feature>
<comment type="caution">
    <text evidence="6">The sequence shown here is derived from an EMBL/GenBank/DDBJ whole genome shotgun (WGS) entry which is preliminary data.</text>
</comment>
<feature type="compositionally biased region" description="Basic residues" evidence="3">
    <location>
        <begin position="979"/>
        <end position="988"/>
    </location>
</feature>
<feature type="region of interest" description="Disordered" evidence="3">
    <location>
        <begin position="1234"/>
        <end position="1298"/>
    </location>
</feature>
<gene>
    <name evidence="6" type="ORF">CVIRNUC_007947</name>
</gene>
<dbReference type="InterPro" id="IPR013937">
    <property type="entry name" value="Sorting_nexin_C"/>
</dbReference>
<feature type="compositionally biased region" description="Polar residues" evidence="3">
    <location>
        <begin position="866"/>
        <end position="888"/>
    </location>
</feature>
<dbReference type="SMART" id="SM00312">
    <property type="entry name" value="PX"/>
    <property type="match status" value="1"/>
</dbReference>
<feature type="domain" description="PX" evidence="4">
    <location>
        <begin position="567"/>
        <end position="678"/>
    </location>
</feature>
<feature type="compositionally biased region" description="Low complexity" evidence="3">
    <location>
        <begin position="910"/>
        <end position="929"/>
    </location>
</feature>
<dbReference type="Gene3D" id="3.30.1520.10">
    <property type="entry name" value="Phox-like domain"/>
    <property type="match status" value="1"/>
</dbReference>
<feature type="compositionally biased region" description="Basic and acidic residues" evidence="3">
    <location>
        <begin position="403"/>
        <end position="422"/>
    </location>
</feature>
<dbReference type="EMBL" id="CAUYUE010000011">
    <property type="protein sequence ID" value="CAK0784743.1"/>
    <property type="molecule type" value="Genomic_DNA"/>
</dbReference>
<dbReference type="InterPro" id="IPR001683">
    <property type="entry name" value="PX_dom"/>
</dbReference>
<proteinExistence type="predicted"/>
<dbReference type="InterPro" id="IPR051837">
    <property type="entry name" value="SortingNexin/PXDomain-PKLike"/>
</dbReference>
<evidence type="ECO:0000256" key="1">
    <source>
        <dbReference type="ARBA" id="ARBA00004496"/>
    </source>
</evidence>
<feature type="compositionally biased region" description="Low complexity" evidence="3">
    <location>
        <begin position="826"/>
        <end position="865"/>
    </location>
</feature>
<name>A0AAV1IBN1_9CHLO</name>
<evidence type="ECO:0000256" key="2">
    <source>
        <dbReference type="ARBA" id="ARBA00022490"/>
    </source>
</evidence>
<dbReference type="PANTHER" id="PTHR22999:SF23">
    <property type="entry name" value="SORTING NEXIN-16"/>
    <property type="match status" value="1"/>
</dbReference>
<dbReference type="GO" id="GO:0035091">
    <property type="term" value="F:phosphatidylinositol binding"/>
    <property type="evidence" value="ECO:0007669"/>
    <property type="project" value="InterPro"/>
</dbReference>
<feature type="compositionally biased region" description="Basic and acidic residues" evidence="3">
    <location>
        <begin position="474"/>
        <end position="485"/>
    </location>
</feature>
<keyword evidence="7" id="KW-1185">Reference proteome</keyword>
<feature type="region of interest" description="Disordered" evidence="3">
    <location>
        <begin position="731"/>
        <end position="784"/>
    </location>
</feature>
<evidence type="ECO:0000259" key="4">
    <source>
        <dbReference type="PROSITE" id="PS50195"/>
    </source>
</evidence>
<organism evidence="6 7">
    <name type="scientific">Coccomyxa viridis</name>
    <dbReference type="NCBI Taxonomy" id="1274662"/>
    <lineage>
        <taxon>Eukaryota</taxon>
        <taxon>Viridiplantae</taxon>
        <taxon>Chlorophyta</taxon>
        <taxon>core chlorophytes</taxon>
        <taxon>Trebouxiophyceae</taxon>
        <taxon>Trebouxiophyceae incertae sedis</taxon>
        <taxon>Coccomyxaceae</taxon>
        <taxon>Coccomyxa</taxon>
    </lineage>
</organism>
<feature type="region of interest" description="Disordered" evidence="3">
    <location>
        <begin position="971"/>
        <end position="995"/>
    </location>
</feature>
<feature type="compositionally biased region" description="Pro residues" evidence="3">
    <location>
        <begin position="1273"/>
        <end position="1284"/>
    </location>
</feature>
<feature type="region of interest" description="Disordered" evidence="3">
    <location>
        <begin position="79"/>
        <end position="106"/>
    </location>
</feature>
<evidence type="ECO:0000256" key="3">
    <source>
        <dbReference type="SAM" id="MobiDB-lite"/>
    </source>
</evidence>
<comment type="subcellular location">
    <subcellularLocation>
        <location evidence="1">Cytoplasm</location>
    </subcellularLocation>
</comment>
<dbReference type="InterPro" id="IPR036871">
    <property type="entry name" value="PX_dom_sf"/>
</dbReference>
<feature type="compositionally biased region" description="Low complexity" evidence="3">
    <location>
        <begin position="379"/>
        <end position="402"/>
    </location>
</feature>
<feature type="compositionally biased region" description="Low complexity" evidence="3">
    <location>
        <begin position="436"/>
        <end position="445"/>
    </location>
</feature>